<dbReference type="EMBL" id="AQFT01000023">
    <property type="protein sequence ID" value="EMZ36282.1"/>
    <property type="molecule type" value="Genomic_DNA"/>
</dbReference>
<evidence type="ECO:0000256" key="1">
    <source>
        <dbReference type="SAM" id="Phobius"/>
    </source>
</evidence>
<dbReference type="HOGENOM" id="CLU_2329525_0_0_9"/>
<evidence type="ECO:0000313" key="3">
    <source>
        <dbReference type="Proteomes" id="UP000012589"/>
    </source>
</evidence>
<keyword evidence="1" id="KW-1133">Transmembrane helix</keyword>
<dbReference type="STRING" id="1235802.C823_00649"/>
<evidence type="ECO:0000313" key="2">
    <source>
        <dbReference type="EMBL" id="EMZ36282.1"/>
    </source>
</evidence>
<proteinExistence type="predicted"/>
<reference evidence="2 3" key="1">
    <citation type="journal article" date="2014" name="Genome Announc.">
        <title>Draft genome sequences of the altered schaedler flora, a defined bacterial community from gnotobiotic mice.</title>
        <authorList>
            <person name="Wannemuehler M.J."/>
            <person name="Overstreet A.M."/>
            <person name="Ward D.V."/>
            <person name="Phillips G.J."/>
        </authorList>
    </citation>
    <scope>NUCLEOTIDE SEQUENCE [LARGE SCALE GENOMIC DNA]</scope>
    <source>
        <strain evidence="2 3">ASF492</strain>
    </source>
</reference>
<protein>
    <submittedName>
        <fullName evidence="2">Uncharacterized protein</fullName>
    </submittedName>
</protein>
<sequence length="98" mass="11404">MLGNEYAQARKQYVEEVRRSFNHAQPDEYEAEPQAGATSFFKVRLLIAVCIFAAFVLCDRTGSRFYNYTTKEVVSMLKQERFQSHLDAIREAWNSLSE</sequence>
<dbReference type="Proteomes" id="UP000012589">
    <property type="component" value="Unassembled WGS sequence"/>
</dbReference>
<name>N2B3V1_9FIRM</name>
<gene>
    <name evidence="2" type="ORF">C823_00649</name>
</gene>
<comment type="caution">
    <text evidence="2">The sequence shown here is derived from an EMBL/GenBank/DDBJ whole genome shotgun (WGS) entry which is preliminary data.</text>
</comment>
<dbReference type="AlphaFoldDB" id="N2B3V1"/>
<feature type="transmembrane region" description="Helical" evidence="1">
    <location>
        <begin position="39"/>
        <end position="58"/>
    </location>
</feature>
<dbReference type="PATRIC" id="fig|1235802.3.peg.686"/>
<keyword evidence="3" id="KW-1185">Reference proteome</keyword>
<accession>N2B3V1</accession>
<dbReference type="OrthoDB" id="2067241at2"/>
<organism evidence="2 3">
    <name type="scientific">Eubacterium plexicaudatum ASF492</name>
    <dbReference type="NCBI Taxonomy" id="1235802"/>
    <lineage>
        <taxon>Bacteria</taxon>
        <taxon>Bacillati</taxon>
        <taxon>Bacillota</taxon>
        <taxon>Clostridia</taxon>
        <taxon>Eubacteriales</taxon>
        <taxon>Eubacteriaceae</taxon>
        <taxon>Eubacterium</taxon>
    </lineage>
</organism>
<keyword evidence="1" id="KW-0472">Membrane</keyword>
<keyword evidence="1" id="KW-0812">Transmembrane</keyword>